<feature type="domain" description="Fido" evidence="4">
    <location>
        <begin position="319"/>
        <end position="454"/>
    </location>
</feature>
<feature type="binding site" evidence="2">
    <location>
        <begin position="397"/>
        <end position="404"/>
    </location>
    <ligand>
        <name>ATP</name>
        <dbReference type="ChEBI" id="CHEBI:30616"/>
    </ligand>
</feature>
<evidence type="ECO:0000256" key="3">
    <source>
        <dbReference type="PIRSR" id="PIRSR640198-3"/>
    </source>
</evidence>
<evidence type="ECO:0000313" key="5">
    <source>
        <dbReference type="EMBL" id="OWQ97489.1"/>
    </source>
</evidence>
<accession>A0A246JWP2</accession>
<keyword evidence="2" id="KW-0547">Nucleotide-binding</keyword>
<dbReference type="RefSeq" id="WP_088441338.1">
    <property type="nucleotide sequence ID" value="NZ_NISK01000002.1"/>
</dbReference>
<evidence type="ECO:0000256" key="1">
    <source>
        <dbReference type="PIRSR" id="PIRSR640198-1"/>
    </source>
</evidence>
<gene>
    <name evidence="5" type="ORF">CDQ92_10775</name>
</gene>
<dbReference type="AlphaFoldDB" id="A0A246JWP2"/>
<evidence type="ECO:0000313" key="6">
    <source>
        <dbReference type="Proteomes" id="UP000197361"/>
    </source>
</evidence>
<dbReference type="PANTHER" id="PTHR13504">
    <property type="entry name" value="FIDO DOMAIN-CONTAINING PROTEIN DDB_G0283145"/>
    <property type="match status" value="1"/>
</dbReference>
<dbReference type="SUPFAM" id="SSF140931">
    <property type="entry name" value="Fic-like"/>
    <property type="match status" value="1"/>
</dbReference>
<dbReference type="InterPro" id="IPR003812">
    <property type="entry name" value="Fido"/>
</dbReference>
<dbReference type="PANTHER" id="PTHR13504:SF38">
    <property type="entry name" value="FIDO DOMAIN-CONTAINING PROTEIN"/>
    <property type="match status" value="1"/>
</dbReference>
<dbReference type="OrthoDB" id="9813719at2"/>
<dbReference type="InterPro" id="IPR040198">
    <property type="entry name" value="Fido_containing"/>
</dbReference>
<keyword evidence="6" id="KW-1185">Reference proteome</keyword>
<dbReference type="GO" id="GO:0005524">
    <property type="term" value="F:ATP binding"/>
    <property type="evidence" value="ECO:0007669"/>
    <property type="project" value="UniProtKB-KW"/>
</dbReference>
<keyword evidence="2" id="KW-0067">ATP-binding</keyword>
<organism evidence="5 6">
    <name type="scientific">Sphingopyxis bauzanensis</name>
    <dbReference type="NCBI Taxonomy" id="651663"/>
    <lineage>
        <taxon>Bacteria</taxon>
        <taxon>Pseudomonadati</taxon>
        <taxon>Pseudomonadota</taxon>
        <taxon>Alphaproteobacteria</taxon>
        <taxon>Sphingomonadales</taxon>
        <taxon>Sphingomonadaceae</taxon>
        <taxon>Sphingopyxis</taxon>
    </lineage>
</organism>
<proteinExistence type="predicted"/>
<dbReference type="PROSITE" id="PS51459">
    <property type="entry name" value="FIDO"/>
    <property type="match status" value="1"/>
</dbReference>
<evidence type="ECO:0000259" key="4">
    <source>
        <dbReference type="PROSITE" id="PS51459"/>
    </source>
</evidence>
<dbReference type="EMBL" id="NISK01000002">
    <property type="protein sequence ID" value="OWQ97489.1"/>
    <property type="molecule type" value="Genomic_DNA"/>
</dbReference>
<dbReference type="Proteomes" id="UP000197361">
    <property type="component" value="Unassembled WGS sequence"/>
</dbReference>
<name>A0A246JWP2_9SPHN</name>
<dbReference type="Pfam" id="PF02661">
    <property type="entry name" value="Fic"/>
    <property type="match status" value="1"/>
</dbReference>
<dbReference type="Gene3D" id="1.10.3290.10">
    <property type="entry name" value="Fido-like domain"/>
    <property type="match status" value="1"/>
</dbReference>
<comment type="caution">
    <text evidence="5">The sequence shown here is derived from an EMBL/GenBank/DDBJ whole genome shotgun (WGS) entry which is preliminary data.</text>
</comment>
<sequence length="521" mass="57012">MADIYFTGTGDEAADRKIRRDLAAGKLQRVAQGVYIDPGTETVEGVILRNWTKIAAHLVPDGVVTDRSGIEARPFRDTPDHVPILFMSAPRSRAKIKLPGLEIGIRQGAGPVAEDIPFLGTHLASEARRLLDNMTPSRARTGPARTLGPDVVEKRLDSLCTTHGVSHLNVIRDNARAIAPLIGREKEFDALDAMISMLMQTREGKALTSQGQARVDGSPIDPGCIGRVVKLVEFLQTRAPLIIPNPDISPERGRAGAFMEAYFSNFIEGTEFAIGEAVEIVFEGRIPENRPADGHDVLGTYLQLVELGQRSAIATDADTFIDEVQERHRNLMTQRPGIQPGVLKTKPNQAGNTAFVHPDLVRGTLREGVNVLRSITDPFSRALVVHFLLVDVHPFNDGNGRISRIMMTKELLAAGLSRIIIPTVFRSDYFDALRALSRRDDPSIFVRSLEFCQKVTAACSASTIDQAIDGWARSYGFCEDSRNARLSMPNPALEVVMRNGIAAPSDYWTSIGASRPPDILA</sequence>
<feature type="active site" evidence="1">
    <location>
        <position position="393"/>
    </location>
</feature>
<dbReference type="InterPro" id="IPR036597">
    <property type="entry name" value="Fido-like_dom_sf"/>
</dbReference>
<protein>
    <submittedName>
        <fullName evidence="5">Cell filamentation protein Fic</fullName>
    </submittedName>
</protein>
<evidence type="ECO:0000256" key="2">
    <source>
        <dbReference type="PIRSR" id="PIRSR640198-2"/>
    </source>
</evidence>
<reference evidence="5 6" key="1">
    <citation type="journal article" date="2010" name="Int. J. Syst. Evol. Microbiol.">
        <title>Sphingopyxis bauzanensis sp. nov., a psychrophilic bacterium isolated from soil.</title>
        <authorList>
            <person name="Zhang D.C."/>
            <person name="Liu H.C."/>
            <person name="Xin Y.H."/>
            <person name="Zhou Y.G."/>
            <person name="Schinner F."/>
            <person name="Margesin R."/>
        </authorList>
    </citation>
    <scope>NUCLEOTIDE SEQUENCE [LARGE SCALE GENOMIC DNA]</scope>
    <source>
        <strain evidence="5 6">DSM 22271</strain>
    </source>
</reference>
<feature type="site" description="Important for autoinhibition of adenylyltransferase activity" evidence="3">
    <location>
        <position position="268"/>
    </location>
</feature>